<gene>
    <name evidence="1" type="ORF">SAMN04489757_10865</name>
</gene>
<proteinExistence type="predicted"/>
<accession>A0A1I5E7B2</accession>
<evidence type="ECO:0000313" key="2">
    <source>
        <dbReference type="Proteomes" id="UP000198806"/>
    </source>
</evidence>
<sequence length="37" mass="4384">MNMLQVHDIAKVELDVYILNTNTDCSAIMFRMFKKCF</sequence>
<dbReference type="AlphaFoldDB" id="A0A1I5E7B2"/>
<organism evidence="1 2">
    <name type="scientific">Anaerocolumna aminovalerica</name>
    <dbReference type="NCBI Taxonomy" id="1527"/>
    <lineage>
        <taxon>Bacteria</taxon>
        <taxon>Bacillati</taxon>
        <taxon>Bacillota</taxon>
        <taxon>Clostridia</taxon>
        <taxon>Lachnospirales</taxon>
        <taxon>Lachnospiraceae</taxon>
        <taxon>Anaerocolumna</taxon>
    </lineage>
</organism>
<evidence type="ECO:0000313" key="1">
    <source>
        <dbReference type="EMBL" id="SFO07385.1"/>
    </source>
</evidence>
<dbReference type="Proteomes" id="UP000198806">
    <property type="component" value="Unassembled WGS sequence"/>
</dbReference>
<name>A0A1I5E7B2_9FIRM</name>
<keyword evidence="2" id="KW-1185">Reference proteome</keyword>
<dbReference type="EMBL" id="FOWD01000008">
    <property type="protein sequence ID" value="SFO07385.1"/>
    <property type="molecule type" value="Genomic_DNA"/>
</dbReference>
<protein>
    <submittedName>
        <fullName evidence="1">Uncharacterized protein</fullName>
    </submittedName>
</protein>
<reference evidence="1 2" key="1">
    <citation type="submission" date="2016-10" db="EMBL/GenBank/DDBJ databases">
        <authorList>
            <person name="de Groot N.N."/>
        </authorList>
    </citation>
    <scope>NUCLEOTIDE SEQUENCE [LARGE SCALE GENOMIC DNA]</scope>
    <source>
        <strain evidence="1 2">DSM 1283</strain>
    </source>
</reference>